<evidence type="ECO:0000256" key="1">
    <source>
        <dbReference type="ARBA" id="ARBA00038414"/>
    </source>
</evidence>
<dbReference type="InterPro" id="IPR052186">
    <property type="entry name" value="Hydantoin_racemase-like"/>
</dbReference>
<name>A0A4P6ULV2_9BURK</name>
<sequence length="241" mass="24637">MPAMRELLLINPNTTTEITETLAALVRASSPSDVNVHAVTATFGAPYIADEAGYAVAGHATLQAWRRASAERSAPFDGVIVGCFGDPGLFALRETASCPVTGLAEAALLEAVQVMDASSQTSGSGRSAIVTGGAAWGPMLRKLLPALSGGQRVSAIETVPLSGAQLRADPVAAHALLVEACRKVRAELGVDAIVLGGAGLGGLAAVLQDQVDVPLIDSVRAAARQIWSAPRSASLGCPHWL</sequence>
<dbReference type="Gene3D" id="3.40.50.12500">
    <property type="match status" value="1"/>
</dbReference>
<protein>
    <submittedName>
        <fullName evidence="2">Asp/Glu racemase</fullName>
    </submittedName>
</protein>
<dbReference type="EMBL" id="CP031395">
    <property type="protein sequence ID" value="QBK05160.1"/>
    <property type="molecule type" value="Genomic_DNA"/>
</dbReference>
<accession>A0A4P6ULV2</accession>
<comment type="similarity">
    <text evidence="1">Belongs to the HyuE racemase family.</text>
</comment>
<gene>
    <name evidence="2" type="ORF">DW355_10655</name>
</gene>
<dbReference type="Pfam" id="PF01177">
    <property type="entry name" value="Asp_Glu_race"/>
    <property type="match status" value="1"/>
</dbReference>
<proteinExistence type="inferred from homology"/>
<dbReference type="PANTHER" id="PTHR28047:SF5">
    <property type="entry name" value="PROTEIN DCG1"/>
    <property type="match status" value="1"/>
</dbReference>
<dbReference type="OrthoDB" id="9791723at2"/>
<dbReference type="PANTHER" id="PTHR28047">
    <property type="entry name" value="PROTEIN DCG1"/>
    <property type="match status" value="1"/>
</dbReference>
<organism evidence="2 3">
    <name type="scientific">Hylemonella gracilis</name>
    <dbReference type="NCBI Taxonomy" id="80880"/>
    <lineage>
        <taxon>Bacteria</taxon>
        <taxon>Pseudomonadati</taxon>
        <taxon>Pseudomonadota</taxon>
        <taxon>Betaproteobacteria</taxon>
        <taxon>Burkholderiales</taxon>
        <taxon>Comamonadaceae</taxon>
        <taxon>Hylemonella</taxon>
    </lineage>
</organism>
<dbReference type="AlphaFoldDB" id="A0A4P6ULV2"/>
<dbReference type="InterPro" id="IPR015942">
    <property type="entry name" value="Asp/Glu/hydantoin_racemase"/>
</dbReference>
<evidence type="ECO:0000313" key="3">
    <source>
        <dbReference type="Proteomes" id="UP000292939"/>
    </source>
</evidence>
<reference evidence="2 3" key="1">
    <citation type="submission" date="2018-07" db="EMBL/GenBank/DDBJ databases">
        <title>Exploring interactions and the metabolic potential of the ultra-small soil bacteria Hylemonella gracilis.</title>
        <authorList>
            <person name="Tyc O."/>
            <person name="Kulkarni P."/>
            <person name="Gawehns F."/>
            <person name="Hundscheid M."/>
            <person name="Zweers H."/>
            <person name="Garbeva P."/>
        </authorList>
    </citation>
    <scope>NUCLEOTIDE SEQUENCE [LARGE SCALE GENOMIC DNA]</scope>
    <source>
        <strain evidence="2 3">NS1</strain>
    </source>
</reference>
<dbReference type="GO" id="GO:0047661">
    <property type="term" value="F:amino-acid racemase activity"/>
    <property type="evidence" value="ECO:0007669"/>
    <property type="project" value="InterPro"/>
</dbReference>
<evidence type="ECO:0000313" key="2">
    <source>
        <dbReference type="EMBL" id="QBK05160.1"/>
    </source>
</evidence>
<dbReference type="InterPro" id="IPR053714">
    <property type="entry name" value="Iso_Racemase_Enz_sf"/>
</dbReference>
<dbReference type="Proteomes" id="UP000292939">
    <property type="component" value="Chromosome"/>
</dbReference>
<dbReference type="KEGG" id="hgr:DW355_10655"/>